<organism evidence="6 7">
    <name type="scientific">Syphacia muris</name>
    <dbReference type="NCBI Taxonomy" id="451379"/>
    <lineage>
        <taxon>Eukaryota</taxon>
        <taxon>Metazoa</taxon>
        <taxon>Ecdysozoa</taxon>
        <taxon>Nematoda</taxon>
        <taxon>Chromadorea</taxon>
        <taxon>Rhabditida</taxon>
        <taxon>Spirurina</taxon>
        <taxon>Oxyuridomorpha</taxon>
        <taxon>Oxyuroidea</taxon>
        <taxon>Oxyuridae</taxon>
        <taxon>Syphacia</taxon>
    </lineage>
</organism>
<dbReference type="InterPro" id="IPR001977">
    <property type="entry name" value="Depp_CoAkinase"/>
</dbReference>
<keyword evidence="3" id="KW-0067">ATP-binding</keyword>
<name>A0A0N5ADP6_9BILA</name>
<keyword evidence="5" id="KW-0472">Membrane</keyword>
<evidence type="ECO:0000256" key="1">
    <source>
        <dbReference type="ARBA" id="ARBA00009018"/>
    </source>
</evidence>
<accession>A0A0N5ADP6</accession>
<dbReference type="InterPro" id="IPR027417">
    <property type="entry name" value="P-loop_NTPase"/>
</dbReference>
<keyword evidence="5" id="KW-0812">Transmembrane</keyword>
<evidence type="ECO:0000256" key="2">
    <source>
        <dbReference type="ARBA" id="ARBA00022741"/>
    </source>
</evidence>
<dbReference type="Pfam" id="PF01121">
    <property type="entry name" value="CoaE"/>
    <property type="match status" value="1"/>
</dbReference>
<evidence type="ECO:0000256" key="5">
    <source>
        <dbReference type="SAM" id="Phobius"/>
    </source>
</evidence>
<keyword evidence="2" id="KW-0547">Nucleotide-binding</keyword>
<dbReference type="CDD" id="cd02022">
    <property type="entry name" value="DPCK"/>
    <property type="match status" value="1"/>
</dbReference>
<dbReference type="STRING" id="451379.A0A0N5ADP6"/>
<dbReference type="PANTHER" id="PTHR10695">
    <property type="entry name" value="DEPHOSPHO-COA KINASE-RELATED"/>
    <property type="match status" value="1"/>
</dbReference>
<comment type="similarity">
    <text evidence="1">Belongs to the CoaE family.</text>
</comment>
<dbReference type="GO" id="GO:0004140">
    <property type="term" value="F:dephospho-CoA kinase activity"/>
    <property type="evidence" value="ECO:0007669"/>
    <property type="project" value="InterPro"/>
</dbReference>
<evidence type="ECO:0000256" key="4">
    <source>
        <dbReference type="ARBA" id="ARBA00044157"/>
    </source>
</evidence>
<dbReference type="PROSITE" id="PS51219">
    <property type="entry name" value="DPCK"/>
    <property type="match status" value="1"/>
</dbReference>
<proteinExistence type="inferred from homology"/>
<keyword evidence="5" id="KW-1133">Transmembrane helix</keyword>
<dbReference type="GO" id="GO:0005737">
    <property type="term" value="C:cytoplasm"/>
    <property type="evidence" value="ECO:0007669"/>
    <property type="project" value="UniProtKB-ARBA"/>
</dbReference>
<dbReference type="GO" id="GO:0005524">
    <property type="term" value="F:ATP binding"/>
    <property type="evidence" value="ECO:0007669"/>
    <property type="project" value="UniProtKB-KW"/>
</dbReference>
<evidence type="ECO:0000313" key="6">
    <source>
        <dbReference type="Proteomes" id="UP000046393"/>
    </source>
</evidence>
<protein>
    <recommendedName>
        <fullName evidence="4">Dephospho-CoA kinase domain-containing protein</fullName>
    </recommendedName>
</protein>
<evidence type="ECO:0000256" key="3">
    <source>
        <dbReference type="ARBA" id="ARBA00022840"/>
    </source>
</evidence>
<dbReference type="Gene3D" id="3.40.50.300">
    <property type="entry name" value="P-loop containing nucleotide triphosphate hydrolases"/>
    <property type="match status" value="1"/>
</dbReference>
<dbReference type="AlphaFoldDB" id="A0A0N5ADP6"/>
<dbReference type="Proteomes" id="UP000046393">
    <property type="component" value="Unplaced"/>
</dbReference>
<keyword evidence="6" id="KW-1185">Reference proteome</keyword>
<dbReference type="FunFam" id="3.40.50.300:FF:000485">
    <property type="entry name" value="Dephospho-CoA kinase CAB5"/>
    <property type="match status" value="1"/>
</dbReference>
<dbReference type="HAMAP" id="MF_00376">
    <property type="entry name" value="Dephospho_CoA_kinase"/>
    <property type="match status" value="1"/>
</dbReference>
<sequence>MYLIGLTGGISTGKTTVTNIFRDHDIPIIDADEIARDVVKPGKPAYLKIREEFGPEVFDELNGGVLLREKLGKIVFSNAQLRKKLNDATHPEIRREIYLQILKYFFCGAKFVILDLPLLFESGYEKIVQKIIVVSCTDEQQLERLKARNNYDEATARERIAAQMPLKEKISHATYVIDNSGTLPMTTAQVEKLIKELESPNVYLYYRVVVVGTVVTICCLLLGLPYFVYYVASVMLGSFLL</sequence>
<dbReference type="NCBIfam" id="TIGR00152">
    <property type="entry name" value="dephospho-CoA kinase"/>
    <property type="match status" value="1"/>
</dbReference>
<dbReference type="GO" id="GO:0015937">
    <property type="term" value="P:coenzyme A biosynthetic process"/>
    <property type="evidence" value="ECO:0007669"/>
    <property type="project" value="InterPro"/>
</dbReference>
<evidence type="ECO:0000313" key="7">
    <source>
        <dbReference type="WBParaSite" id="SMUV_0000231301-mRNA-1"/>
    </source>
</evidence>
<reference evidence="7" key="1">
    <citation type="submission" date="2017-02" db="UniProtKB">
        <authorList>
            <consortium name="WormBaseParasite"/>
        </authorList>
    </citation>
    <scope>IDENTIFICATION</scope>
</reference>
<dbReference type="SUPFAM" id="SSF52540">
    <property type="entry name" value="P-loop containing nucleoside triphosphate hydrolases"/>
    <property type="match status" value="1"/>
</dbReference>
<dbReference type="PANTHER" id="PTHR10695:SF46">
    <property type="entry name" value="BIFUNCTIONAL COENZYME A SYNTHASE-RELATED"/>
    <property type="match status" value="1"/>
</dbReference>
<dbReference type="WBParaSite" id="SMUV_0000231301-mRNA-1">
    <property type="protein sequence ID" value="SMUV_0000231301-mRNA-1"/>
    <property type="gene ID" value="SMUV_0000231301"/>
</dbReference>
<feature type="transmembrane region" description="Helical" evidence="5">
    <location>
        <begin position="204"/>
        <end position="232"/>
    </location>
</feature>